<dbReference type="Proteomes" id="UP001596018">
    <property type="component" value="Unassembled WGS sequence"/>
</dbReference>
<feature type="transmembrane region" description="Helical" evidence="8">
    <location>
        <begin position="216"/>
        <end position="241"/>
    </location>
</feature>
<dbReference type="EMBL" id="JBHSMM010000006">
    <property type="protein sequence ID" value="MFC5441498.1"/>
    <property type="molecule type" value="Genomic_DNA"/>
</dbReference>
<feature type="transmembrane region" description="Helical" evidence="8">
    <location>
        <begin position="12"/>
        <end position="31"/>
    </location>
</feature>
<accession>A0ABW0JZL1</accession>
<name>A0ABW0JZL1_9GAMM</name>
<evidence type="ECO:0000256" key="8">
    <source>
        <dbReference type="SAM" id="Phobius"/>
    </source>
</evidence>
<organism evidence="10 11">
    <name type="scientific">Rhodanobacter ginsenosidimutans</name>
    <dbReference type="NCBI Taxonomy" id="490571"/>
    <lineage>
        <taxon>Bacteria</taxon>
        <taxon>Pseudomonadati</taxon>
        <taxon>Pseudomonadota</taxon>
        <taxon>Gammaproteobacteria</taxon>
        <taxon>Lysobacterales</taxon>
        <taxon>Rhodanobacteraceae</taxon>
        <taxon>Rhodanobacter</taxon>
    </lineage>
</organism>
<feature type="transmembrane region" description="Helical" evidence="8">
    <location>
        <begin position="272"/>
        <end position="294"/>
    </location>
</feature>
<sequence length="562" mass="62601">MTTIDDDTRARRMFWWFMAVALVVLAAGIGLRDPWPPDEPRFALVAHQMLTSGQWLFPHRGIELYSDKPPLLMWCEAITFWLTGGWRGAFLLPSLLAGLGSLLVVYRTGRRLWNARIGLLAAVLLLAAIQFVDVIKHAQIDPLLLFWVTIGNAGLLVHCLRGPDWRAYWLGCFAAGLGVITKGVGVLVLLMLLPYLFARLRHWPGVTQTRGDGWRWAAGALAFLLPIGLWLVPMLVAAYGFNTPEYIAYVQDLLFRQTAQRYANSWAHAEPAWFFLLVMARDWFPVCLLIPLLLPAWRDALRGREARVLLPLAWWLLALLFFSIPSGKREIYLLPALPMVVLAMAPFVDGLLVKRWFSRAAFALGVLMGVVFLAAGAWALSAHPRAAQRIAAGYELPDGGAALWWCAIGVGVLFVLAAAWFRPRRGVLALLVGLGAAWVAWPVSTYPLLNDNQSVRSLMRSADERIGPDGELALVQWREELLLQARRPPVEFGFSRPPAAQMHDALAWQAQAPQRRWILVNSEALGPCVDPARVVRLGVANRNAWWLFDAAAVKPGCSMAPQ</sequence>
<dbReference type="PANTHER" id="PTHR33908">
    <property type="entry name" value="MANNOSYLTRANSFERASE YKCB-RELATED"/>
    <property type="match status" value="1"/>
</dbReference>
<evidence type="ECO:0000256" key="3">
    <source>
        <dbReference type="ARBA" id="ARBA00022676"/>
    </source>
</evidence>
<dbReference type="RefSeq" id="WP_377342088.1">
    <property type="nucleotide sequence ID" value="NZ_JALBWS010000009.1"/>
</dbReference>
<feature type="transmembrane region" description="Helical" evidence="8">
    <location>
        <begin position="331"/>
        <end position="348"/>
    </location>
</feature>
<keyword evidence="5 8" id="KW-0812">Transmembrane</keyword>
<gene>
    <name evidence="10" type="ORF">ACFPK0_15905</name>
</gene>
<protein>
    <submittedName>
        <fullName evidence="10">ArnT family glycosyltransferase</fullName>
        <ecNumber evidence="10">2.4.-.-</ecNumber>
    </submittedName>
</protein>
<dbReference type="InterPro" id="IPR038731">
    <property type="entry name" value="RgtA/B/C-like"/>
</dbReference>
<keyword evidence="2" id="KW-1003">Cell membrane</keyword>
<keyword evidence="6 8" id="KW-1133">Transmembrane helix</keyword>
<evidence type="ECO:0000256" key="2">
    <source>
        <dbReference type="ARBA" id="ARBA00022475"/>
    </source>
</evidence>
<feature type="domain" description="Glycosyltransferase RgtA/B/C/D-like" evidence="9">
    <location>
        <begin position="67"/>
        <end position="228"/>
    </location>
</feature>
<evidence type="ECO:0000259" key="9">
    <source>
        <dbReference type="Pfam" id="PF13231"/>
    </source>
</evidence>
<feature type="transmembrane region" description="Helical" evidence="8">
    <location>
        <begin position="167"/>
        <end position="196"/>
    </location>
</feature>
<evidence type="ECO:0000313" key="10">
    <source>
        <dbReference type="EMBL" id="MFC5441498.1"/>
    </source>
</evidence>
<proteinExistence type="predicted"/>
<keyword evidence="7 8" id="KW-0472">Membrane</keyword>
<evidence type="ECO:0000256" key="4">
    <source>
        <dbReference type="ARBA" id="ARBA00022679"/>
    </source>
</evidence>
<reference evidence="11" key="1">
    <citation type="journal article" date="2019" name="Int. J. Syst. Evol. Microbiol.">
        <title>The Global Catalogue of Microorganisms (GCM) 10K type strain sequencing project: providing services to taxonomists for standard genome sequencing and annotation.</title>
        <authorList>
            <consortium name="The Broad Institute Genomics Platform"/>
            <consortium name="The Broad Institute Genome Sequencing Center for Infectious Disease"/>
            <person name="Wu L."/>
            <person name="Ma J."/>
        </authorList>
    </citation>
    <scope>NUCLEOTIDE SEQUENCE [LARGE SCALE GENOMIC DNA]</scope>
    <source>
        <strain evidence="11">KACC 12822</strain>
    </source>
</reference>
<comment type="subcellular location">
    <subcellularLocation>
        <location evidence="1">Cell membrane</location>
        <topology evidence="1">Multi-pass membrane protein</topology>
    </subcellularLocation>
</comment>
<dbReference type="InterPro" id="IPR050297">
    <property type="entry name" value="LipidA_mod_glycosyltrf_83"/>
</dbReference>
<evidence type="ECO:0000313" key="11">
    <source>
        <dbReference type="Proteomes" id="UP001596018"/>
    </source>
</evidence>
<feature type="transmembrane region" description="Helical" evidence="8">
    <location>
        <begin position="113"/>
        <end position="132"/>
    </location>
</feature>
<feature type="transmembrane region" description="Helical" evidence="8">
    <location>
        <begin position="427"/>
        <end position="449"/>
    </location>
</feature>
<evidence type="ECO:0000256" key="6">
    <source>
        <dbReference type="ARBA" id="ARBA00022989"/>
    </source>
</evidence>
<keyword evidence="3 10" id="KW-0328">Glycosyltransferase</keyword>
<dbReference type="PANTHER" id="PTHR33908:SF3">
    <property type="entry name" value="UNDECAPRENYL PHOSPHATE-ALPHA-4-AMINO-4-DEOXY-L-ARABINOSE ARABINOSYL TRANSFERASE"/>
    <property type="match status" value="1"/>
</dbReference>
<dbReference type="EC" id="2.4.-.-" evidence="10"/>
<feature type="transmembrane region" description="Helical" evidence="8">
    <location>
        <begin position="306"/>
        <end position="324"/>
    </location>
</feature>
<feature type="transmembrane region" description="Helical" evidence="8">
    <location>
        <begin position="401"/>
        <end position="421"/>
    </location>
</feature>
<dbReference type="GO" id="GO:0016757">
    <property type="term" value="F:glycosyltransferase activity"/>
    <property type="evidence" value="ECO:0007669"/>
    <property type="project" value="UniProtKB-KW"/>
</dbReference>
<dbReference type="Pfam" id="PF13231">
    <property type="entry name" value="PMT_2"/>
    <property type="match status" value="1"/>
</dbReference>
<keyword evidence="11" id="KW-1185">Reference proteome</keyword>
<feature type="transmembrane region" description="Helical" evidence="8">
    <location>
        <begin position="360"/>
        <end position="380"/>
    </location>
</feature>
<evidence type="ECO:0000256" key="7">
    <source>
        <dbReference type="ARBA" id="ARBA00023136"/>
    </source>
</evidence>
<feature type="transmembrane region" description="Helical" evidence="8">
    <location>
        <begin position="88"/>
        <end position="106"/>
    </location>
</feature>
<comment type="caution">
    <text evidence="10">The sequence shown here is derived from an EMBL/GenBank/DDBJ whole genome shotgun (WGS) entry which is preliminary data.</text>
</comment>
<keyword evidence="4 10" id="KW-0808">Transferase</keyword>
<evidence type="ECO:0000256" key="1">
    <source>
        <dbReference type="ARBA" id="ARBA00004651"/>
    </source>
</evidence>
<evidence type="ECO:0000256" key="5">
    <source>
        <dbReference type="ARBA" id="ARBA00022692"/>
    </source>
</evidence>